<dbReference type="GO" id="GO:0098797">
    <property type="term" value="C:plasma membrane protein complex"/>
    <property type="evidence" value="ECO:0007669"/>
    <property type="project" value="TreeGrafter"/>
</dbReference>
<dbReference type="EMBL" id="CP054492">
    <property type="protein sequence ID" value="QOY51315.1"/>
    <property type="molecule type" value="Genomic_DNA"/>
</dbReference>
<evidence type="ECO:0000256" key="2">
    <source>
        <dbReference type="ARBA" id="ARBA00006555"/>
    </source>
</evidence>
<dbReference type="Gene3D" id="3.30.1150.10">
    <property type="match status" value="1"/>
</dbReference>
<evidence type="ECO:0000256" key="7">
    <source>
        <dbReference type="ARBA" id="ARBA00022927"/>
    </source>
</evidence>
<dbReference type="NCBIfam" id="TIGR01352">
    <property type="entry name" value="tonB_Cterm"/>
    <property type="match status" value="1"/>
</dbReference>
<dbReference type="GO" id="GO:0031992">
    <property type="term" value="F:energy transducer activity"/>
    <property type="evidence" value="ECO:0007669"/>
    <property type="project" value="InterPro"/>
</dbReference>
<gene>
    <name evidence="13" type="ORF">HUE88_09285</name>
</gene>
<dbReference type="PANTHER" id="PTHR33446:SF2">
    <property type="entry name" value="PROTEIN TONB"/>
    <property type="match status" value="1"/>
</dbReference>
<keyword evidence="4" id="KW-1003">Cell membrane</keyword>
<dbReference type="InterPro" id="IPR006260">
    <property type="entry name" value="TonB/TolA_C"/>
</dbReference>
<comment type="similarity">
    <text evidence="2">Belongs to the TonB family.</text>
</comment>
<dbReference type="PROSITE" id="PS52015">
    <property type="entry name" value="TONB_CTD"/>
    <property type="match status" value="1"/>
</dbReference>
<evidence type="ECO:0000256" key="3">
    <source>
        <dbReference type="ARBA" id="ARBA00022448"/>
    </source>
</evidence>
<evidence type="ECO:0000259" key="12">
    <source>
        <dbReference type="PROSITE" id="PS52015"/>
    </source>
</evidence>
<evidence type="ECO:0000256" key="8">
    <source>
        <dbReference type="ARBA" id="ARBA00022989"/>
    </source>
</evidence>
<dbReference type="PANTHER" id="PTHR33446">
    <property type="entry name" value="PROTEIN TONB-RELATED"/>
    <property type="match status" value="1"/>
</dbReference>
<dbReference type="SUPFAM" id="SSF74653">
    <property type="entry name" value="TolA/TonB C-terminal domain"/>
    <property type="match status" value="1"/>
</dbReference>
<evidence type="ECO:0000313" key="13">
    <source>
        <dbReference type="EMBL" id="QOY51315.1"/>
    </source>
</evidence>
<name>A0A7S7RMG6_9BACT</name>
<feature type="transmembrane region" description="Helical" evidence="11">
    <location>
        <begin position="7"/>
        <end position="29"/>
    </location>
</feature>
<keyword evidence="3" id="KW-0813">Transport</keyword>
<dbReference type="KEGG" id="sbal:HUE88_09285"/>
<dbReference type="Pfam" id="PF03544">
    <property type="entry name" value="TonB_C"/>
    <property type="match status" value="1"/>
</dbReference>
<dbReference type="GO" id="GO:0030288">
    <property type="term" value="C:outer membrane-bounded periplasmic space"/>
    <property type="evidence" value="ECO:0007669"/>
    <property type="project" value="InterPro"/>
</dbReference>
<protein>
    <submittedName>
        <fullName evidence="13">Energy transducer TonB</fullName>
    </submittedName>
</protein>
<dbReference type="PRINTS" id="PR01374">
    <property type="entry name" value="TONBPROTEIN"/>
</dbReference>
<keyword evidence="8 11" id="KW-1133">Transmembrane helix</keyword>
<dbReference type="RefSeq" id="WP_194368428.1">
    <property type="nucleotide sequence ID" value="NZ_CP054492.1"/>
</dbReference>
<dbReference type="AlphaFoldDB" id="A0A7S7RMG6"/>
<dbReference type="GO" id="GO:0015031">
    <property type="term" value="P:protein transport"/>
    <property type="evidence" value="ECO:0007669"/>
    <property type="project" value="UniProtKB-KW"/>
</dbReference>
<dbReference type="InterPro" id="IPR051045">
    <property type="entry name" value="TonB-dependent_transducer"/>
</dbReference>
<sequence>MINHRRPLIISLIFHSILILTVLFTWRYYSENKKAECETTICVQLSALQAKEITKEPLHVENKKPQTKPKNTTTEDKIPSKKIEIAPVIAPIIEEVVEPKAQDSEKIKEIHKIKEKVIVKEDVIEKKIVIEEKIAVNIADKVSHVEPKKEEVAKEYLKINTKKITQLLQDNLYYPRSARKRNITGEVIIRFTLGVDCEVYDIEIVNSKNNILSRAAVKTIEDLSGKFPKPDKKIILNVPINYNLSE</sequence>
<keyword evidence="9 11" id="KW-0472">Membrane</keyword>
<evidence type="ECO:0000256" key="1">
    <source>
        <dbReference type="ARBA" id="ARBA00004383"/>
    </source>
</evidence>
<evidence type="ECO:0000256" key="9">
    <source>
        <dbReference type="ARBA" id="ARBA00023136"/>
    </source>
</evidence>
<dbReference type="GO" id="GO:0055085">
    <property type="term" value="P:transmembrane transport"/>
    <property type="evidence" value="ECO:0007669"/>
    <property type="project" value="InterPro"/>
</dbReference>
<evidence type="ECO:0000256" key="10">
    <source>
        <dbReference type="SAM" id="MobiDB-lite"/>
    </source>
</evidence>
<feature type="domain" description="TonB C-terminal" evidence="12">
    <location>
        <begin position="159"/>
        <end position="246"/>
    </location>
</feature>
<dbReference type="GO" id="GO:0015891">
    <property type="term" value="P:siderophore transport"/>
    <property type="evidence" value="ECO:0007669"/>
    <property type="project" value="InterPro"/>
</dbReference>
<reference evidence="13 14" key="1">
    <citation type="submission" date="2020-05" db="EMBL/GenBank/DDBJ databases">
        <title>Sulfurimonas marisnigri, sp. nov., and Sulfurimonas baltica, sp. nov., manganese oxide reducing chemolithoautotrophs of the class Epsilonproteobacteria isolated from the pelagic redoxclines of the Black and Baltic Seas and emended description of the genus Sulfurimonas.</title>
        <authorList>
            <person name="Henkel J.V."/>
            <person name="Laudan C."/>
            <person name="Werner J."/>
            <person name="Neu T."/>
            <person name="Plewe S."/>
            <person name="Sproer C."/>
            <person name="Bunk B."/>
            <person name="Schulz-Vogt H.N."/>
        </authorList>
    </citation>
    <scope>NUCLEOTIDE SEQUENCE [LARGE SCALE GENOMIC DNA]</scope>
    <source>
        <strain evidence="13 14">GD2</strain>
    </source>
</reference>
<evidence type="ECO:0000256" key="11">
    <source>
        <dbReference type="SAM" id="Phobius"/>
    </source>
</evidence>
<feature type="region of interest" description="Disordered" evidence="10">
    <location>
        <begin position="58"/>
        <end position="77"/>
    </location>
</feature>
<dbReference type="InterPro" id="IPR037682">
    <property type="entry name" value="TonB_C"/>
</dbReference>
<evidence type="ECO:0000256" key="4">
    <source>
        <dbReference type="ARBA" id="ARBA00022475"/>
    </source>
</evidence>
<keyword evidence="7" id="KW-0653">Protein transport</keyword>
<dbReference type="Proteomes" id="UP000593994">
    <property type="component" value="Chromosome"/>
</dbReference>
<proteinExistence type="inferred from homology"/>
<accession>A0A7S7RMG6</accession>
<organism evidence="13 14">
    <name type="scientific">Candidatus Sulfurimonas baltica</name>
    <dbReference type="NCBI Taxonomy" id="2740404"/>
    <lineage>
        <taxon>Bacteria</taxon>
        <taxon>Pseudomonadati</taxon>
        <taxon>Campylobacterota</taxon>
        <taxon>Epsilonproteobacteria</taxon>
        <taxon>Campylobacterales</taxon>
        <taxon>Sulfurimonadaceae</taxon>
        <taxon>Sulfurimonas</taxon>
    </lineage>
</organism>
<keyword evidence="6 11" id="KW-0812">Transmembrane</keyword>
<comment type="subcellular location">
    <subcellularLocation>
        <location evidence="1">Cell inner membrane</location>
        <topology evidence="1">Single-pass membrane protein</topology>
        <orientation evidence="1">Periplasmic side</orientation>
    </subcellularLocation>
</comment>
<dbReference type="InterPro" id="IPR003538">
    <property type="entry name" value="TonB"/>
</dbReference>
<keyword evidence="14" id="KW-1185">Reference proteome</keyword>
<evidence type="ECO:0000313" key="14">
    <source>
        <dbReference type="Proteomes" id="UP000593994"/>
    </source>
</evidence>
<evidence type="ECO:0000256" key="5">
    <source>
        <dbReference type="ARBA" id="ARBA00022519"/>
    </source>
</evidence>
<evidence type="ECO:0000256" key="6">
    <source>
        <dbReference type="ARBA" id="ARBA00022692"/>
    </source>
</evidence>
<keyword evidence="5" id="KW-0997">Cell inner membrane</keyword>